<name>A0A1X0YEK5_9BACT</name>
<dbReference type="Gene3D" id="2.30.30.40">
    <property type="entry name" value="SH3 Domains"/>
    <property type="match status" value="1"/>
</dbReference>
<accession>A0A1X0YEK5</accession>
<evidence type="ECO:0000313" key="6">
    <source>
        <dbReference type="EMBL" id="ORJ63532.1"/>
    </source>
</evidence>
<comment type="caution">
    <text evidence="6">The sequence shown here is derived from an EMBL/GenBank/DDBJ whole genome shotgun (WGS) entry which is preliminary data.</text>
</comment>
<evidence type="ECO:0000259" key="5">
    <source>
        <dbReference type="PROSITE" id="PS50851"/>
    </source>
</evidence>
<dbReference type="PROSITE" id="PS50851">
    <property type="entry name" value="CHEW"/>
    <property type="match status" value="1"/>
</dbReference>
<dbReference type="GO" id="GO:0006935">
    <property type="term" value="P:chemotaxis"/>
    <property type="evidence" value="ECO:0007669"/>
    <property type="project" value="UniProtKB-KW"/>
</dbReference>
<feature type="domain" description="CheW-like" evidence="5">
    <location>
        <begin position="22"/>
        <end position="161"/>
    </location>
</feature>
<dbReference type="InterPro" id="IPR036061">
    <property type="entry name" value="CheW-like_dom_sf"/>
</dbReference>
<dbReference type="EMBL" id="NAAD01000001">
    <property type="protein sequence ID" value="ORJ63532.1"/>
    <property type="molecule type" value="Genomic_DNA"/>
</dbReference>
<dbReference type="RefSeq" id="WP_085008724.1">
    <property type="nucleotide sequence ID" value="NZ_NAAD01000001.1"/>
</dbReference>
<reference evidence="6 7" key="1">
    <citation type="submission" date="2017-03" db="EMBL/GenBank/DDBJ databases">
        <title>Genome sequence of Geothermobacter sp. EPR-M, Deep-Sea Iron Reducer.</title>
        <authorList>
            <person name="Tully B."/>
            <person name="Savalia P."/>
            <person name="Abuyen K."/>
            <person name="Baughan C."/>
            <person name="Romero E."/>
            <person name="Ronkowski C."/>
            <person name="Torres B."/>
            <person name="Tremblay J."/>
            <person name="Trujillo A."/>
            <person name="Tyler M."/>
            <person name="Perez-Rodriguez I."/>
            <person name="Amend J."/>
        </authorList>
    </citation>
    <scope>NUCLEOTIDE SEQUENCE [LARGE SCALE GENOMIC DNA]</scope>
    <source>
        <strain evidence="6 7">EPR-M</strain>
    </source>
</reference>
<dbReference type="FunFam" id="2.40.50.180:FF:000002">
    <property type="entry name" value="Chemotaxis protein CheW"/>
    <property type="match status" value="1"/>
</dbReference>
<dbReference type="GO" id="GO:0005829">
    <property type="term" value="C:cytosol"/>
    <property type="evidence" value="ECO:0007669"/>
    <property type="project" value="TreeGrafter"/>
</dbReference>
<dbReference type="SMART" id="SM00260">
    <property type="entry name" value="CheW"/>
    <property type="match status" value="1"/>
</dbReference>
<keyword evidence="3" id="KW-0963">Cytoplasm</keyword>
<dbReference type="PANTHER" id="PTHR22617:SF23">
    <property type="entry name" value="CHEMOTAXIS PROTEIN CHEW"/>
    <property type="match status" value="1"/>
</dbReference>
<keyword evidence="7" id="KW-1185">Reference proteome</keyword>
<gene>
    <name evidence="6" type="ORF">B5V00_01305</name>
</gene>
<dbReference type="CDD" id="cd00732">
    <property type="entry name" value="CheW"/>
    <property type="match status" value="1"/>
</dbReference>
<dbReference type="STRING" id="1969733.B5V00_01305"/>
<dbReference type="OrthoDB" id="9790406at2"/>
<evidence type="ECO:0000256" key="3">
    <source>
        <dbReference type="ARBA" id="ARBA00022490"/>
    </source>
</evidence>
<dbReference type="Gene3D" id="2.40.50.180">
    <property type="entry name" value="CheA-289, Domain 4"/>
    <property type="match status" value="1"/>
</dbReference>
<evidence type="ECO:0000256" key="1">
    <source>
        <dbReference type="ARBA" id="ARBA00004496"/>
    </source>
</evidence>
<proteinExistence type="predicted"/>
<dbReference type="PANTHER" id="PTHR22617">
    <property type="entry name" value="CHEMOTAXIS SENSOR HISTIDINE KINASE-RELATED"/>
    <property type="match status" value="1"/>
</dbReference>
<evidence type="ECO:0000256" key="4">
    <source>
        <dbReference type="ARBA" id="ARBA00022500"/>
    </source>
</evidence>
<evidence type="ECO:0000256" key="2">
    <source>
        <dbReference type="ARBA" id="ARBA00021483"/>
    </source>
</evidence>
<dbReference type="SUPFAM" id="SSF50341">
    <property type="entry name" value="CheW-like"/>
    <property type="match status" value="1"/>
</dbReference>
<evidence type="ECO:0000313" key="7">
    <source>
        <dbReference type="Proteomes" id="UP000193136"/>
    </source>
</evidence>
<dbReference type="Pfam" id="PF01584">
    <property type="entry name" value="CheW"/>
    <property type="match status" value="1"/>
</dbReference>
<protein>
    <recommendedName>
        <fullName evidence="2">Chemotaxis protein CheW</fullName>
    </recommendedName>
</protein>
<dbReference type="Proteomes" id="UP000193136">
    <property type="component" value="Unassembled WGS sequence"/>
</dbReference>
<dbReference type="InterPro" id="IPR039315">
    <property type="entry name" value="CheW"/>
</dbReference>
<dbReference type="AlphaFoldDB" id="A0A1X0YEK5"/>
<sequence>MQNNTASAVSEEPLDLAEDTQRGKFLTFHIADEDYGIEIRYVTEIIGIQSITDVPDMPDYIKGVINLRGNVIPVMDVRKRFNLPEKAYEERTCIVVVNVDDKTVGLVVDKVNEVIDIPDGQIEPPPRTKAESGQYIQGMGKVEEEVKILLDVRKLLYSEDLEQMTKNSD</sequence>
<dbReference type="InterPro" id="IPR002545">
    <property type="entry name" value="CheW-lke_dom"/>
</dbReference>
<keyword evidence="4" id="KW-0145">Chemotaxis</keyword>
<dbReference type="GO" id="GO:0007165">
    <property type="term" value="P:signal transduction"/>
    <property type="evidence" value="ECO:0007669"/>
    <property type="project" value="InterPro"/>
</dbReference>
<organism evidence="6 7">
    <name type="scientific">Geothermobacter hydrogeniphilus</name>
    <dbReference type="NCBI Taxonomy" id="1969733"/>
    <lineage>
        <taxon>Bacteria</taxon>
        <taxon>Pseudomonadati</taxon>
        <taxon>Thermodesulfobacteriota</taxon>
        <taxon>Desulfuromonadia</taxon>
        <taxon>Desulfuromonadales</taxon>
        <taxon>Geothermobacteraceae</taxon>
        <taxon>Geothermobacter</taxon>
    </lineage>
</organism>
<comment type="subcellular location">
    <subcellularLocation>
        <location evidence="1">Cytoplasm</location>
    </subcellularLocation>
</comment>